<protein>
    <submittedName>
        <fullName evidence="4">Uncharacterized protein</fullName>
    </submittedName>
</protein>
<comment type="caution">
    <text evidence="4">The sequence shown here is derived from an EMBL/GenBank/DDBJ whole genome shotgun (WGS) entry which is preliminary data.</text>
</comment>
<evidence type="ECO:0000313" key="5">
    <source>
        <dbReference type="Proteomes" id="UP000549343"/>
    </source>
</evidence>
<dbReference type="Proteomes" id="UP000549343">
    <property type="component" value="Unassembled WGS sequence"/>
</dbReference>
<evidence type="ECO:0000256" key="1">
    <source>
        <dbReference type="SAM" id="MobiDB-lite"/>
    </source>
</evidence>
<sequence>MLASSTRLGDAYLYVIAPIVIFSALVVWIAMTLLTSRHRWSRRTPGGPAGMPHRGPVQGGVIRGSPAQRTRRDPVTPPVVQREERRVREAEPPSAKGGKRLRRRR</sequence>
<proteinExistence type="predicted"/>
<dbReference type="RefSeq" id="WP_184880613.1">
    <property type="nucleotide sequence ID" value="NZ_BAAAHD010000026.1"/>
</dbReference>
<accession>A0A7W7MWI8</accession>
<evidence type="ECO:0000313" key="6">
    <source>
        <dbReference type="Proteomes" id="UP001501427"/>
    </source>
</evidence>
<reference evidence="3" key="4">
    <citation type="submission" date="2023-12" db="EMBL/GenBank/DDBJ databases">
        <authorList>
            <person name="Sun Q."/>
            <person name="Inoue M."/>
        </authorList>
    </citation>
    <scope>NUCLEOTIDE SEQUENCE</scope>
    <source>
        <strain evidence="3">JCM 10667</strain>
    </source>
</reference>
<evidence type="ECO:0000313" key="4">
    <source>
        <dbReference type="EMBL" id="MBB4772864.1"/>
    </source>
</evidence>
<name>A0A7W7MWI8_9ACTN</name>
<evidence type="ECO:0000313" key="3">
    <source>
        <dbReference type="EMBL" id="GAA0568347.1"/>
    </source>
</evidence>
<dbReference type="Proteomes" id="UP001501427">
    <property type="component" value="Unassembled WGS sequence"/>
</dbReference>
<keyword evidence="6" id="KW-1185">Reference proteome</keyword>
<reference evidence="4 5" key="3">
    <citation type="submission" date="2020-08" db="EMBL/GenBank/DDBJ databases">
        <title>Sequencing the genomes of 1000 actinobacteria strains.</title>
        <authorList>
            <person name="Klenk H.-P."/>
        </authorList>
    </citation>
    <scope>NUCLEOTIDE SEQUENCE [LARGE SCALE GENOMIC DNA]</scope>
    <source>
        <strain evidence="4 5">DSM 44772</strain>
    </source>
</reference>
<feature type="transmembrane region" description="Helical" evidence="2">
    <location>
        <begin position="12"/>
        <end position="34"/>
    </location>
</feature>
<organism evidence="4 5">
    <name type="scientific">Actinomadura livida</name>
    <dbReference type="NCBI Taxonomy" id="79909"/>
    <lineage>
        <taxon>Bacteria</taxon>
        <taxon>Bacillati</taxon>
        <taxon>Actinomycetota</taxon>
        <taxon>Actinomycetes</taxon>
        <taxon>Streptosporangiales</taxon>
        <taxon>Thermomonosporaceae</taxon>
        <taxon>Actinomadura</taxon>
    </lineage>
</organism>
<feature type="compositionally biased region" description="Basic and acidic residues" evidence="1">
    <location>
        <begin position="81"/>
        <end position="91"/>
    </location>
</feature>
<keyword evidence="2" id="KW-0812">Transmembrane</keyword>
<keyword evidence="2" id="KW-1133">Transmembrane helix</keyword>
<reference evidence="3" key="1">
    <citation type="journal article" date="2014" name="Int. J. Syst. Evol. Microbiol.">
        <title>Complete genome of a new Firmicutes species belonging to the dominant human colonic microbiota ('Ruminococcus bicirculans') reveals two chromosomes and a selective capacity to utilize plant glucans.</title>
        <authorList>
            <consortium name="NISC Comparative Sequencing Program"/>
            <person name="Wegmann U."/>
            <person name="Louis P."/>
            <person name="Goesmann A."/>
            <person name="Henrissat B."/>
            <person name="Duncan S.H."/>
            <person name="Flint H.J."/>
        </authorList>
    </citation>
    <scope>NUCLEOTIDE SEQUENCE</scope>
    <source>
        <strain evidence="3">JCM 10667</strain>
    </source>
</reference>
<feature type="region of interest" description="Disordered" evidence="1">
    <location>
        <begin position="39"/>
        <end position="105"/>
    </location>
</feature>
<gene>
    <name evidence="4" type="ORF">F4557_001282</name>
    <name evidence="3" type="ORF">GCM10009546_33810</name>
</gene>
<dbReference type="EMBL" id="JACHMV010000001">
    <property type="protein sequence ID" value="MBB4772864.1"/>
    <property type="molecule type" value="Genomic_DNA"/>
</dbReference>
<dbReference type="EMBL" id="BAAAHD010000026">
    <property type="protein sequence ID" value="GAA0568347.1"/>
    <property type="molecule type" value="Genomic_DNA"/>
</dbReference>
<dbReference type="AlphaFoldDB" id="A0A7W7MWI8"/>
<evidence type="ECO:0000256" key="2">
    <source>
        <dbReference type="SAM" id="Phobius"/>
    </source>
</evidence>
<reference evidence="6" key="2">
    <citation type="journal article" date="2019" name="Int. J. Syst. Evol. Microbiol.">
        <title>The Global Catalogue of Microorganisms (GCM) 10K type strain sequencing project: providing services to taxonomists for standard genome sequencing and annotation.</title>
        <authorList>
            <consortium name="The Broad Institute Genomics Platform"/>
            <consortium name="The Broad Institute Genome Sequencing Center for Infectious Disease"/>
            <person name="Wu L."/>
            <person name="Ma J."/>
        </authorList>
    </citation>
    <scope>NUCLEOTIDE SEQUENCE [LARGE SCALE GENOMIC DNA]</scope>
    <source>
        <strain evidence="6">JCM 10667</strain>
    </source>
</reference>
<keyword evidence="2" id="KW-0472">Membrane</keyword>